<evidence type="ECO:0000256" key="1">
    <source>
        <dbReference type="SAM" id="MobiDB-lite"/>
    </source>
</evidence>
<dbReference type="AlphaFoldDB" id="A0A8H7VPW0"/>
<organism evidence="2 3">
    <name type="scientific">Circinella minor</name>
    <dbReference type="NCBI Taxonomy" id="1195481"/>
    <lineage>
        <taxon>Eukaryota</taxon>
        <taxon>Fungi</taxon>
        <taxon>Fungi incertae sedis</taxon>
        <taxon>Mucoromycota</taxon>
        <taxon>Mucoromycotina</taxon>
        <taxon>Mucoromycetes</taxon>
        <taxon>Mucorales</taxon>
        <taxon>Lichtheimiaceae</taxon>
        <taxon>Circinella</taxon>
    </lineage>
</organism>
<reference evidence="2 3" key="1">
    <citation type="submission" date="2020-12" db="EMBL/GenBank/DDBJ databases">
        <title>Metabolic potential, ecology and presence of endohyphal bacteria is reflected in genomic diversity of Mucoromycotina.</title>
        <authorList>
            <person name="Muszewska A."/>
            <person name="Okrasinska A."/>
            <person name="Steczkiewicz K."/>
            <person name="Drgas O."/>
            <person name="Orlowska M."/>
            <person name="Perlinska-Lenart U."/>
            <person name="Aleksandrzak-Piekarczyk T."/>
            <person name="Szatraj K."/>
            <person name="Zielenkiewicz U."/>
            <person name="Pilsyk S."/>
            <person name="Malc E."/>
            <person name="Mieczkowski P."/>
            <person name="Kruszewska J.S."/>
            <person name="Biernat P."/>
            <person name="Pawlowska J."/>
        </authorList>
    </citation>
    <scope>NUCLEOTIDE SEQUENCE [LARGE SCALE GENOMIC DNA]</scope>
    <source>
        <strain evidence="2 3">CBS 142.35</strain>
    </source>
</reference>
<keyword evidence="3" id="KW-1185">Reference proteome</keyword>
<feature type="compositionally biased region" description="Pro residues" evidence="1">
    <location>
        <begin position="17"/>
        <end position="30"/>
    </location>
</feature>
<feature type="region of interest" description="Disordered" evidence="1">
    <location>
        <begin position="11"/>
        <end position="30"/>
    </location>
</feature>
<dbReference type="EMBL" id="JAEPRB010000043">
    <property type="protein sequence ID" value="KAG2224408.1"/>
    <property type="molecule type" value="Genomic_DNA"/>
</dbReference>
<name>A0A8H7VPW0_9FUNG</name>
<gene>
    <name evidence="2" type="ORF">INT45_002947</name>
</gene>
<accession>A0A8H7VPW0</accession>
<evidence type="ECO:0000313" key="2">
    <source>
        <dbReference type="EMBL" id="KAG2224408.1"/>
    </source>
</evidence>
<proteinExistence type="predicted"/>
<dbReference type="Proteomes" id="UP000646827">
    <property type="component" value="Unassembled WGS sequence"/>
</dbReference>
<comment type="caution">
    <text evidence="2">The sequence shown here is derived from an EMBL/GenBank/DDBJ whole genome shotgun (WGS) entry which is preliminary data.</text>
</comment>
<sequence>MQLNHNDVALAGGGGGYPPPCSPPTNPPPYPHYHHHISTFFFFTTTITTTGTGTNGTANTLEATVAAGAGTEIAGEAEAGAGAEAVACMRLGPDVGVRLVLEEDVEWQEEEKKYFHINECAMLGVALRREVREQAV</sequence>
<evidence type="ECO:0000313" key="3">
    <source>
        <dbReference type="Proteomes" id="UP000646827"/>
    </source>
</evidence>
<protein>
    <submittedName>
        <fullName evidence="2">Uncharacterized protein</fullName>
    </submittedName>
</protein>